<comment type="catalytic activity">
    <reaction evidence="7">
        <text>Endonucleolytic cleavage of RNA, removing 5'-extranucleotides from tRNA precursor.</text>
        <dbReference type="EC" id="3.1.26.5"/>
    </reaction>
</comment>
<keyword evidence="2 7" id="KW-0819">tRNA processing</keyword>
<dbReference type="RefSeq" id="WP_109352591.1">
    <property type="nucleotide sequence ID" value="NZ_QFRI01000001.1"/>
</dbReference>
<evidence type="ECO:0000313" key="9">
    <source>
        <dbReference type="EMBL" id="PWH84583.1"/>
    </source>
</evidence>
<keyword evidence="6 7" id="KW-0694">RNA-binding</keyword>
<accession>A0A2U2XA03</accession>
<evidence type="ECO:0000256" key="7">
    <source>
        <dbReference type="HAMAP-Rule" id="MF_00227"/>
    </source>
</evidence>
<dbReference type="EC" id="3.1.26.5" evidence="7 8"/>
<comment type="caution">
    <text evidence="9">The sequence shown here is derived from an EMBL/GenBank/DDBJ whole genome shotgun (WGS) entry which is preliminary data.</text>
</comment>
<dbReference type="InterPro" id="IPR014721">
    <property type="entry name" value="Ribsml_uS5_D2-typ_fold_subgr"/>
</dbReference>
<keyword evidence="4 7" id="KW-0255">Endonuclease</keyword>
<dbReference type="Proteomes" id="UP000245375">
    <property type="component" value="Unassembled WGS sequence"/>
</dbReference>
<keyword evidence="3 7" id="KW-0540">Nuclease</keyword>
<evidence type="ECO:0000256" key="5">
    <source>
        <dbReference type="ARBA" id="ARBA00022801"/>
    </source>
</evidence>
<name>A0A2U2XA03_9FLAO</name>
<dbReference type="PANTHER" id="PTHR33992:SF1">
    <property type="entry name" value="RIBONUCLEASE P PROTEIN COMPONENT"/>
    <property type="match status" value="1"/>
</dbReference>
<dbReference type="NCBIfam" id="TIGR00188">
    <property type="entry name" value="rnpA"/>
    <property type="match status" value="1"/>
</dbReference>
<comment type="similarity">
    <text evidence="7">Belongs to the RnpA family.</text>
</comment>
<evidence type="ECO:0000256" key="4">
    <source>
        <dbReference type="ARBA" id="ARBA00022759"/>
    </source>
</evidence>
<protein>
    <recommendedName>
        <fullName evidence="7 8">Ribonuclease P protein component</fullName>
        <shortName evidence="7">RNase P protein</shortName>
        <shortName evidence="7">RNaseP protein</shortName>
        <ecNumber evidence="7 8">3.1.26.5</ecNumber>
    </recommendedName>
    <alternativeName>
        <fullName evidence="7">Protein C5</fullName>
    </alternativeName>
</protein>
<reference evidence="10" key="1">
    <citation type="submission" date="2018-05" db="EMBL/GenBank/DDBJ databases">
        <title>Algibacter marinivivus sp. nov., isolated from sample around a algae.</title>
        <authorList>
            <person name="Lu D."/>
        </authorList>
    </citation>
    <scope>NUCLEOTIDE SEQUENCE [LARGE SCALE GENOMIC DNA]</scope>
    <source>
        <strain evidence="10">ZY111</strain>
    </source>
</reference>
<comment type="function">
    <text evidence="1 7">RNaseP catalyzes the removal of the 5'-leader sequence from pre-tRNA to produce the mature 5'-terminus. It can also cleave other RNA substrates such as 4.5S RNA. The protein component plays an auxiliary but essential role in vivo by binding to the 5'-leader sequence and broadening the substrate specificity of the ribozyme.</text>
</comment>
<dbReference type="EMBL" id="QFRI01000001">
    <property type="protein sequence ID" value="PWH84583.1"/>
    <property type="molecule type" value="Genomic_DNA"/>
</dbReference>
<comment type="subunit">
    <text evidence="7">Consists of a catalytic RNA component (M1 or rnpB) and a protein subunit.</text>
</comment>
<evidence type="ECO:0000256" key="8">
    <source>
        <dbReference type="NCBIfam" id="TIGR00188"/>
    </source>
</evidence>
<proteinExistence type="inferred from homology"/>
<evidence type="ECO:0000313" key="10">
    <source>
        <dbReference type="Proteomes" id="UP000245375"/>
    </source>
</evidence>
<dbReference type="AlphaFoldDB" id="A0A2U2XA03"/>
<dbReference type="HAMAP" id="MF_00227">
    <property type="entry name" value="RNase_P"/>
    <property type="match status" value="1"/>
</dbReference>
<dbReference type="InterPro" id="IPR000100">
    <property type="entry name" value="RNase_P"/>
</dbReference>
<dbReference type="GO" id="GO:0001682">
    <property type="term" value="P:tRNA 5'-leader removal"/>
    <property type="evidence" value="ECO:0007669"/>
    <property type="project" value="UniProtKB-UniRule"/>
</dbReference>
<dbReference type="OrthoDB" id="1524972at2"/>
<gene>
    <name evidence="7 9" type="primary">rnpA</name>
    <name evidence="9" type="ORF">DIS18_05215</name>
</gene>
<dbReference type="GO" id="GO:0000049">
    <property type="term" value="F:tRNA binding"/>
    <property type="evidence" value="ECO:0007669"/>
    <property type="project" value="UniProtKB-UniRule"/>
</dbReference>
<dbReference type="GO" id="GO:0004526">
    <property type="term" value="F:ribonuclease P activity"/>
    <property type="evidence" value="ECO:0007669"/>
    <property type="project" value="UniProtKB-UniRule"/>
</dbReference>
<keyword evidence="10" id="KW-1185">Reference proteome</keyword>
<organism evidence="9 10">
    <name type="scientific">Algibacter marinivivus</name>
    <dbReference type="NCBI Taxonomy" id="2100723"/>
    <lineage>
        <taxon>Bacteria</taxon>
        <taxon>Pseudomonadati</taxon>
        <taxon>Bacteroidota</taxon>
        <taxon>Flavobacteriia</taxon>
        <taxon>Flavobacteriales</taxon>
        <taxon>Flavobacteriaceae</taxon>
        <taxon>Algibacter</taxon>
    </lineage>
</organism>
<evidence type="ECO:0000256" key="2">
    <source>
        <dbReference type="ARBA" id="ARBA00022694"/>
    </source>
</evidence>
<evidence type="ECO:0000256" key="6">
    <source>
        <dbReference type="ARBA" id="ARBA00022884"/>
    </source>
</evidence>
<dbReference type="GO" id="GO:0042781">
    <property type="term" value="F:3'-tRNA processing endoribonuclease activity"/>
    <property type="evidence" value="ECO:0007669"/>
    <property type="project" value="TreeGrafter"/>
</dbReference>
<sequence>MKFTYNKKEKLKSKKLIDQLFTEGQSVSAFPLRLVYLPTSFEDDIIVKTGVSVSKRNFKSAVDRNRIKRLLREVYRLNKAGYFNNLTTQHAFMILYIGKDKPTFAQVETRMKTVFEKFSGKVLKS</sequence>
<dbReference type="GO" id="GO:0030677">
    <property type="term" value="C:ribonuclease P complex"/>
    <property type="evidence" value="ECO:0007669"/>
    <property type="project" value="TreeGrafter"/>
</dbReference>
<keyword evidence="5 7" id="KW-0378">Hydrolase</keyword>
<dbReference type="InterPro" id="IPR020568">
    <property type="entry name" value="Ribosomal_Su5_D2-typ_SF"/>
</dbReference>
<dbReference type="InterPro" id="IPR020539">
    <property type="entry name" value="RNase_P_CS"/>
</dbReference>
<dbReference type="Pfam" id="PF00825">
    <property type="entry name" value="Ribonuclease_P"/>
    <property type="match status" value="1"/>
</dbReference>
<evidence type="ECO:0000256" key="3">
    <source>
        <dbReference type="ARBA" id="ARBA00022722"/>
    </source>
</evidence>
<dbReference type="PROSITE" id="PS00648">
    <property type="entry name" value="RIBONUCLEASE_P"/>
    <property type="match status" value="1"/>
</dbReference>
<dbReference type="Gene3D" id="3.30.230.10">
    <property type="match status" value="1"/>
</dbReference>
<reference evidence="9 10" key="2">
    <citation type="submission" date="2018-05" db="EMBL/GenBank/DDBJ databases">
        <title>Algibacter marinivivus sp. nov., isolated from sample around a algae.</title>
        <authorList>
            <person name="Zhong X."/>
        </authorList>
    </citation>
    <scope>NUCLEOTIDE SEQUENCE [LARGE SCALE GENOMIC DNA]</scope>
    <source>
        <strain evidence="9 10">ZY111</strain>
    </source>
</reference>
<dbReference type="SUPFAM" id="SSF54211">
    <property type="entry name" value="Ribosomal protein S5 domain 2-like"/>
    <property type="match status" value="1"/>
</dbReference>
<evidence type="ECO:0000256" key="1">
    <source>
        <dbReference type="ARBA" id="ARBA00002663"/>
    </source>
</evidence>
<dbReference type="PANTHER" id="PTHR33992">
    <property type="entry name" value="RIBONUCLEASE P PROTEIN COMPONENT"/>
    <property type="match status" value="1"/>
</dbReference>